<evidence type="ECO:0000259" key="4">
    <source>
        <dbReference type="Pfam" id="PF01555"/>
    </source>
</evidence>
<dbReference type="EMBL" id="QYAC01000001">
    <property type="protein sequence ID" value="MBL3677841.1"/>
    <property type="molecule type" value="Genomic_DNA"/>
</dbReference>
<keyword evidence="6" id="KW-1185">Reference proteome</keyword>
<name>A0ABS1SBV4_9MICO</name>
<dbReference type="SUPFAM" id="SSF53335">
    <property type="entry name" value="S-adenosyl-L-methionine-dependent methyltransferases"/>
    <property type="match status" value="1"/>
</dbReference>
<gene>
    <name evidence="5" type="ORF">D3230_00775</name>
</gene>
<evidence type="ECO:0000256" key="2">
    <source>
        <dbReference type="ARBA" id="ARBA00022679"/>
    </source>
</evidence>
<dbReference type="InterPro" id="IPR029063">
    <property type="entry name" value="SAM-dependent_MTases_sf"/>
</dbReference>
<dbReference type="InterPro" id="IPR002941">
    <property type="entry name" value="DNA_methylase_N4/N6"/>
</dbReference>
<dbReference type="Proteomes" id="UP001645859">
    <property type="component" value="Unassembled WGS sequence"/>
</dbReference>
<comment type="caution">
    <text evidence="5">The sequence shown here is derived from an EMBL/GenBank/DDBJ whole genome shotgun (WGS) entry which is preliminary data.</text>
</comment>
<protein>
    <recommendedName>
        <fullName evidence="3">Methyltransferase</fullName>
        <ecNumber evidence="3">2.1.1.-</ecNumber>
    </recommendedName>
</protein>
<dbReference type="InterPro" id="IPR001091">
    <property type="entry name" value="RM_Methyltransferase"/>
</dbReference>
<evidence type="ECO:0000313" key="6">
    <source>
        <dbReference type="Proteomes" id="UP001645859"/>
    </source>
</evidence>
<organism evidence="5 6">
    <name type="scientific">Leucobacter chromiireducens subsp. solipictus</name>
    <dbReference type="NCBI Taxonomy" id="398235"/>
    <lineage>
        <taxon>Bacteria</taxon>
        <taxon>Bacillati</taxon>
        <taxon>Actinomycetota</taxon>
        <taxon>Actinomycetes</taxon>
        <taxon>Micrococcales</taxon>
        <taxon>Microbacteriaceae</taxon>
        <taxon>Leucobacter</taxon>
    </lineage>
</organism>
<keyword evidence="2" id="KW-0808">Transferase</keyword>
<reference evidence="5 6" key="1">
    <citation type="submission" date="2018-09" db="EMBL/GenBank/DDBJ databases">
        <title>Comparative genomics of Leucobacter spp.</title>
        <authorList>
            <person name="Reis A.C."/>
            <person name="Kolvenbach B.A."/>
            <person name="Corvini P.F.X."/>
            <person name="Nunes O.C."/>
        </authorList>
    </citation>
    <scope>NUCLEOTIDE SEQUENCE [LARGE SCALE GENOMIC DNA]</scope>
    <source>
        <strain evidence="5 6">TAN 31504</strain>
    </source>
</reference>
<comment type="similarity">
    <text evidence="3">Belongs to the N(4)/N(6)-methyltransferase family.</text>
</comment>
<accession>A0ABS1SBV4</accession>
<evidence type="ECO:0000256" key="3">
    <source>
        <dbReference type="RuleBase" id="RU362026"/>
    </source>
</evidence>
<dbReference type="Gene3D" id="3.40.50.150">
    <property type="entry name" value="Vaccinia Virus protein VP39"/>
    <property type="match status" value="2"/>
</dbReference>
<evidence type="ECO:0000256" key="1">
    <source>
        <dbReference type="ARBA" id="ARBA00022603"/>
    </source>
</evidence>
<dbReference type="PRINTS" id="PR00508">
    <property type="entry name" value="S21N4MTFRASE"/>
</dbReference>
<dbReference type="EC" id="2.1.1.-" evidence="3"/>
<proteinExistence type="inferred from homology"/>
<dbReference type="Pfam" id="PF01555">
    <property type="entry name" value="N6_N4_Mtase"/>
    <property type="match status" value="1"/>
</dbReference>
<sequence>MLANLVDHVIERCTAPGALVCDPFAGFGTTLARADALGRRGIGIELLPERVASLQQRTLRARIIEGDAREMLRLLAPALAQDPASPAADLILTSPPYMTAQDHAADPLTAYELDTGDYARYLSELGLVAAQCARVVRPGGTVVWNVADILHRGERTPLIADCARVLRAHLTELGVTEIVWDRYPHDLVADALLVFRRAA</sequence>
<evidence type="ECO:0000313" key="5">
    <source>
        <dbReference type="EMBL" id="MBL3677841.1"/>
    </source>
</evidence>
<keyword evidence="1" id="KW-0489">Methyltransferase</keyword>
<feature type="domain" description="DNA methylase N-4/N-6" evidence="4">
    <location>
        <begin position="4"/>
        <end position="53"/>
    </location>
</feature>